<accession>A0A2G3ACX0</accession>
<feature type="domain" description="Glutaredoxin" evidence="5">
    <location>
        <begin position="25"/>
        <end position="89"/>
    </location>
</feature>
<organism evidence="6 7">
    <name type="scientific">Capsicum annuum</name>
    <name type="common">Capsicum pepper</name>
    <dbReference type="NCBI Taxonomy" id="4072"/>
    <lineage>
        <taxon>Eukaryota</taxon>
        <taxon>Viridiplantae</taxon>
        <taxon>Streptophyta</taxon>
        <taxon>Embryophyta</taxon>
        <taxon>Tracheophyta</taxon>
        <taxon>Spermatophyta</taxon>
        <taxon>Magnoliopsida</taxon>
        <taxon>eudicotyledons</taxon>
        <taxon>Gunneridae</taxon>
        <taxon>Pentapetalae</taxon>
        <taxon>asterids</taxon>
        <taxon>lamiids</taxon>
        <taxon>Solanales</taxon>
        <taxon>Solanaceae</taxon>
        <taxon>Solanoideae</taxon>
        <taxon>Capsiceae</taxon>
        <taxon>Capsicum</taxon>
    </lineage>
</organism>
<dbReference type="STRING" id="4072.A0A2G3ACX0"/>
<evidence type="ECO:0000256" key="4">
    <source>
        <dbReference type="ARBA" id="ARBA00023284"/>
    </source>
</evidence>
<evidence type="ECO:0000259" key="5">
    <source>
        <dbReference type="Pfam" id="PF00462"/>
    </source>
</evidence>
<dbReference type="OrthoDB" id="418495at2759"/>
<dbReference type="InterPro" id="IPR002109">
    <property type="entry name" value="Glutaredoxin"/>
</dbReference>
<evidence type="ECO:0000256" key="2">
    <source>
        <dbReference type="ARBA" id="ARBA00007568"/>
    </source>
</evidence>
<comment type="caution">
    <text evidence="6">The sequence shown here is derived from an EMBL/GenBank/DDBJ whole genome shotgun (WGS) entry which is preliminary data.</text>
</comment>
<dbReference type="Gene3D" id="3.40.30.10">
    <property type="entry name" value="Glutaredoxin"/>
    <property type="match status" value="1"/>
</dbReference>
<dbReference type="Pfam" id="PF00462">
    <property type="entry name" value="Glutaredoxin"/>
    <property type="match status" value="1"/>
</dbReference>
<keyword evidence="3" id="KW-0963">Cytoplasm</keyword>
<keyword evidence="4" id="KW-0676">Redox-active center</keyword>
<dbReference type="AlphaFoldDB" id="A0A2G3ACX0"/>
<dbReference type="PANTHER" id="PTHR10168">
    <property type="entry name" value="GLUTAREDOXIN"/>
    <property type="match status" value="1"/>
</dbReference>
<dbReference type="SMR" id="A0A2G3ACX0"/>
<protein>
    <submittedName>
        <fullName evidence="6">Glutaredoxin-C8</fullName>
    </submittedName>
</protein>
<keyword evidence="7" id="KW-1185">Reference proteome</keyword>
<gene>
    <name evidence="6" type="ORF">T459_07188</name>
</gene>
<name>A0A2G3ACX0_CAPAN</name>
<dbReference type="EMBL" id="AYRZ02000002">
    <property type="protein sequence ID" value="PHT92075.1"/>
    <property type="molecule type" value="Genomic_DNA"/>
</dbReference>
<dbReference type="InterPro" id="IPR011905">
    <property type="entry name" value="GlrX-like_pln_2"/>
</dbReference>
<evidence type="ECO:0000313" key="7">
    <source>
        <dbReference type="Proteomes" id="UP000222542"/>
    </source>
</evidence>
<dbReference type="NCBIfam" id="TIGR02189">
    <property type="entry name" value="GlrX-like_plant"/>
    <property type="match status" value="1"/>
</dbReference>
<evidence type="ECO:0000256" key="1">
    <source>
        <dbReference type="ARBA" id="ARBA00004496"/>
    </source>
</evidence>
<dbReference type="PRINTS" id="PR00160">
    <property type="entry name" value="GLUTAREDOXIN"/>
</dbReference>
<comment type="similarity">
    <text evidence="2">Belongs to the glutaredoxin family. CC-type subfamily.</text>
</comment>
<reference evidence="6 7" key="2">
    <citation type="journal article" date="2017" name="Genome Biol.">
        <title>New reference genome sequences of hot pepper reveal the massive evolution of plant disease-resistance genes by retroduplication.</title>
        <authorList>
            <person name="Kim S."/>
            <person name="Park J."/>
            <person name="Yeom S.I."/>
            <person name="Kim Y.M."/>
            <person name="Seo E."/>
            <person name="Kim K.T."/>
            <person name="Kim M.S."/>
            <person name="Lee J.M."/>
            <person name="Cheong K."/>
            <person name="Shin H.S."/>
            <person name="Kim S.B."/>
            <person name="Han K."/>
            <person name="Lee J."/>
            <person name="Park M."/>
            <person name="Lee H.A."/>
            <person name="Lee H.Y."/>
            <person name="Lee Y."/>
            <person name="Oh S."/>
            <person name="Lee J.H."/>
            <person name="Choi E."/>
            <person name="Choi E."/>
            <person name="Lee S.E."/>
            <person name="Jeon J."/>
            <person name="Kim H."/>
            <person name="Choi G."/>
            <person name="Song H."/>
            <person name="Lee J."/>
            <person name="Lee S.C."/>
            <person name="Kwon J.K."/>
            <person name="Lee H.Y."/>
            <person name="Koo N."/>
            <person name="Hong Y."/>
            <person name="Kim R.W."/>
            <person name="Kang W.H."/>
            <person name="Huh J.H."/>
            <person name="Kang B.C."/>
            <person name="Yang T.J."/>
            <person name="Lee Y.H."/>
            <person name="Bennetzen J.L."/>
            <person name="Choi D."/>
        </authorList>
    </citation>
    <scope>NUCLEOTIDE SEQUENCE [LARGE SCALE GENOMIC DNA]</scope>
    <source>
        <strain evidence="7">cv. CM334</strain>
    </source>
</reference>
<evidence type="ECO:0000313" key="6">
    <source>
        <dbReference type="EMBL" id="PHT92075.1"/>
    </source>
</evidence>
<dbReference type="CDD" id="cd03419">
    <property type="entry name" value="GRX_GRXh_1_2_like"/>
    <property type="match status" value="1"/>
</dbReference>
<dbReference type="Proteomes" id="UP000222542">
    <property type="component" value="Unassembled WGS sequence"/>
</dbReference>
<dbReference type="InterPro" id="IPR036249">
    <property type="entry name" value="Thioredoxin-like_sf"/>
</dbReference>
<dbReference type="SUPFAM" id="SSF52833">
    <property type="entry name" value="Thioredoxin-like"/>
    <property type="match status" value="1"/>
</dbReference>
<comment type="subcellular location">
    <subcellularLocation>
        <location evidence="1">Cytoplasm</location>
    </subcellularLocation>
</comment>
<dbReference type="OMA" id="AAWSYYM"/>
<dbReference type="Gramene" id="PHT92075">
    <property type="protein sequence ID" value="PHT92075"/>
    <property type="gene ID" value="T459_07188"/>
</dbReference>
<sequence>MQYETESWNGYLQEEIERMASRNAVVIFSKNTCCMCHAIKRLLCGMGVNPTVYELDDHNPTWQHALFSLLGNSSSSSALPVVFIGGKLVGSMDSIMAAHINGTLVPLLKEAGALWL</sequence>
<evidence type="ECO:0000256" key="3">
    <source>
        <dbReference type="ARBA" id="ARBA00022490"/>
    </source>
</evidence>
<dbReference type="InterPro" id="IPR014025">
    <property type="entry name" value="Glutaredoxin_subgr"/>
</dbReference>
<reference evidence="6 7" key="1">
    <citation type="journal article" date="2014" name="Nat. Genet.">
        <title>Genome sequence of the hot pepper provides insights into the evolution of pungency in Capsicum species.</title>
        <authorList>
            <person name="Kim S."/>
            <person name="Park M."/>
            <person name="Yeom S.I."/>
            <person name="Kim Y.M."/>
            <person name="Lee J.M."/>
            <person name="Lee H.A."/>
            <person name="Seo E."/>
            <person name="Choi J."/>
            <person name="Cheong K."/>
            <person name="Kim K.T."/>
            <person name="Jung K."/>
            <person name="Lee G.W."/>
            <person name="Oh S.K."/>
            <person name="Bae C."/>
            <person name="Kim S.B."/>
            <person name="Lee H.Y."/>
            <person name="Kim S.Y."/>
            <person name="Kim M.S."/>
            <person name="Kang B.C."/>
            <person name="Jo Y.D."/>
            <person name="Yang H.B."/>
            <person name="Jeong H.J."/>
            <person name="Kang W.H."/>
            <person name="Kwon J.K."/>
            <person name="Shin C."/>
            <person name="Lim J.Y."/>
            <person name="Park J.H."/>
            <person name="Huh J.H."/>
            <person name="Kim J.S."/>
            <person name="Kim B.D."/>
            <person name="Cohen O."/>
            <person name="Paran I."/>
            <person name="Suh M.C."/>
            <person name="Lee S.B."/>
            <person name="Kim Y.K."/>
            <person name="Shin Y."/>
            <person name="Noh S.J."/>
            <person name="Park J."/>
            <person name="Seo Y.S."/>
            <person name="Kwon S.Y."/>
            <person name="Kim H.A."/>
            <person name="Park J.M."/>
            <person name="Kim H.J."/>
            <person name="Choi S.B."/>
            <person name="Bosland P.W."/>
            <person name="Reeves G."/>
            <person name="Jo S.H."/>
            <person name="Lee B.W."/>
            <person name="Cho H.T."/>
            <person name="Choi H.S."/>
            <person name="Lee M.S."/>
            <person name="Yu Y."/>
            <person name="Do Choi Y."/>
            <person name="Park B.S."/>
            <person name="van Deynze A."/>
            <person name="Ashrafi H."/>
            <person name="Hill T."/>
            <person name="Kim W.T."/>
            <person name="Pai H.S."/>
            <person name="Ahn H.K."/>
            <person name="Yeam I."/>
            <person name="Giovannoni J.J."/>
            <person name="Rose J.K."/>
            <person name="Sorensen I."/>
            <person name="Lee S.J."/>
            <person name="Kim R.W."/>
            <person name="Choi I.Y."/>
            <person name="Choi B.S."/>
            <person name="Lim J.S."/>
            <person name="Lee Y.H."/>
            <person name="Choi D."/>
        </authorList>
    </citation>
    <scope>NUCLEOTIDE SEQUENCE [LARGE SCALE GENOMIC DNA]</scope>
    <source>
        <strain evidence="7">cv. CM334</strain>
    </source>
</reference>
<proteinExistence type="inferred from homology"/>
<dbReference type="GO" id="GO:0005737">
    <property type="term" value="C:cytoplasm"/>
    <property type="evidence" value="ECO:0007669"/>
    <property type="project" value="UniProtKB-SubCell"/>
</dbReference>
<dbReference type="PROSITE" id="PS51354">
    <property type="entry name" value="GLUTAREDOXIN_2"/>
    <property type="match status" value="1"/>
</dbReference>